<feature type="compositionally biased region" description="Polar residues" evidence="4">
    <location>
        <begin position="1555"/>
        <end position="1564"/>
    </location>
</feature>
<dbReference type="SMART" id="SM00906">
    <property type="entry name" value="Fungal_trans"/>
    <property type="match status" value="1"/>
</dbReference>
<feature type="region of interest" description="Disordered" evidence="4">
    <location>
        <begin position="41"/>
        <end position="60"/>
    </location>
</feature>
<dbReference type="GO" id="GO:0006351">
    <property type="term" value="P:DNA-templated transcription"/>
    <property type="evidence" value="ECO:0007669"/>
    <property type="project" value="InterPro"/>
</dbReference>
<dbReference type="SMART" id="SM00066">
    <property type="entry name" value="GAL4"/>
    <property type="match status" value="1"/>
</dbReference>
<feature type="compositionally biased region" description="Low complexity" evidence="4">
    <location>
        <begin position="1578"/>
        <end position="1591"/>
    </location>
</feature>
<feature type="compositionally biased region" description="Basic and acidic residues" evidence="4">
    <location>
        <begin position="1768"/>
        <end position="1788"/>
    </location>
</feature>
<dbReference type="CDD" id="cd09917">
    <property type="entry name" value="F-box_SF"/>
    <property type="match status" value="1"/>
</dbReference>
<feature type="domain" description="Zn(2)-C6 fungal-type" evidence="5">
    <location>
        <begin position="28"/>
        <end position="74"/>
    </location>
</feature>
<feature type="compositionally biased region" description="Polar residues" evidence="4">
    <location>
        <begin position="1469"/>
        <end position="1483"/>
    </location>
</feature>
<feature type="region of interest" description="Disordered" evidence="4">
    <location>
        <begin position="1"/>
        <end position="24"/>
    </location>
</feature>
<feature type="compositionally biased region" description="Low complexity" evidence="4">
    <location>
        <begin position="1274"/>
        <end position="1290"/>
    </location>
</feature>
<dbReference type="CDD" id="cd12148">
    <property type="entry name" value="fungal_TF_MHR"/>
    <property type="match status" value="1"/>
</dbReference>
<feature type="domain" description="Xylanolytic transcriptional activator regulatory" evidence="6">
    <location>
        <begin position="355"/>
        <end position="429"/>
    </location>
</feature>
<feature type="region of interest" description="Disordered" evidence="4">
    <location>
        <begin position="1458"/>
        <end position="1591"/>
    </location>
</feature>
<dbReference type="InterPro" id="IPR057214">
    <property type="entry name" value="DUF7892"/>
</dbReference>
<dbReference type="PANTHER" id="PTHR31001:SF49">
    <property type="entry name" value="ZN(II)2CYS6 TRANSCRIPTION FACTOR (EUROFUNG)"/>
    <property type="match status" value="1"/>
</dbReference>
<dbReference type="PANTHER" id="PTHR31001">
    <property type="entry name" value="UNCHARACTERIZED TRANSCRIPTIONAL REGULATORY PROTEIN"/>
    <property type="match status" value="1"/>
</dbReference>
<dbReference type="GO" id="GO:0008270">
    <property type="term" value="F:zinc ion binding"/>
    <property type="evidence" value="ECO:0007669"/>
    <property type="project" value="InterPro"/>
</dbReference>
<dbReference type="InterPro" id="IPR001138">
    <property type="entry name" value="Zn2Cys6_DnaBD"/>
</dbReference>
<dbReference type="Pfam" id="PF25422">
    <property type="entry name" value="DUF7892"/>
    <property type="match status" value="1"/>
</dbReference>
<dbReference type="InterPro" id="IPR050613">
    <property type="entry name" value="Sec_Metabolite_Reg"/>
</dbReference>
<protein>
    <submittedName>
        <fullName evidence="7">Putative transcriptional regulatory protein</fullName>
    </submittedName>
</protein>
<dbReference type="InterPro" id="IPR007219">
    <property type="entry name" value="XnlR_reg_dom"/>
</dbReference>
<keyword evidence="8" id="KW-1185">Reference proteome</keyword>
<dbReference type="STRING" id="1163406.A0A0L0N862"/>
<feature type="region of interest" description="Disordered" evidence="4">
    <location>
        <begin position="109"/>
        <end position="128"/>
    </location>
</feature>
<name>A0A0L0N862_TOLOC</name>
<accession>A0A0L0N862</accession>
<feature type="region of interest" description="Disordered" evidence="4">
    <location>
        <begin position="2073"/>
        <end position="2126"/>
    </location>
</feature>
<keyword evidence="2" id="KW-0479">Metal-binding</keyword>
<feature type="compositionally biased region" description="Low complexity" evidence="4">
    <location>
        <begin position="842"/>
        <end position="852"/>
    </location>
</feature>
<feature type="region of interest" description="Disordered" evidence="4">
    <location>
        <begin position="1752"/>
        <end position="1832"/>
    </location>
</feature>
<reference evidence="7 8" key="1">
    <citation type="journal article" date="2015" name="BMC Genomics">
        <title>The genome of the truffle-parasite Tolypocladium ophioglossoides and the evolution of antifungal peptaibiotics.</title>
        <authorList>
            <person name="Quandt C.A."/>
            <person name="Bushley K.E."/>
            <person name="Spatafora J.W."/>
        </authorList>
    </citation>
    <scope>NUCLEOTIDE SEQUENCE [LARGE SCALE GENOMIC DNA]</scope>
    <source>
        <strain evidence="7 8">CBS 100239</strain>
    </source>
</reference>
<dbReference type="Gene3D" id="4.10.240.10">
    <property type="entry name" value="Zn(2)-C6 fungal-type DNA-binding domain"/>
    <property type="match status" value="1"/>
</dbReference>
<evidence type="ECO:0000256" key="1">
    <source>
        <dbReference type="ARBA" id="ARBA00004123"/>
    </source>
</evidence>
<feature type="region of interest" description="Disordered" evidence="4">
    <location>
        <begin position="830"/>
        <end position="866"/>
    </location>
</feature>
<evidence type="ECO:0000313" key="8">
    <source>
        <dbReference type="Proteomes" id="UP000036947"/>
    </source>
</evidence>
<evidence type="ECO:0000259" key="5">
    <source>
        <dbReference type="SMART" id="SM00066"/>
    </source>
</evidence>
<dbReference type="SUPFAM" id="SSF81383">
    <property type="entry name" value="F-box domain"/>
    <property type="match status" value="1"/>
</dbReference>
<dbReference type="InterPro" id="IPR036864">
    <property type="entry name" value="Zn2-C6_fun-type_DNA-bd_sf"/>
</dbReference>
<comment type="caution">
    <text evidence="7">The sequence shown here is derived from an EMBL/GenBank/DDBJ whole genome shotgun (WGS) entry which is preliminary data.</text>
</comment>
<feature type="compositionally biased region" description="Low complexity" evidence="4">
    <location>
        <begin position="1543"/>
        <end position="1552"/>
    </location>
</feature>
<evidence type="ECO:0000259" key="6">
    <source>
        <dbReference type="SMART" id="SM00906"/>
    </source>
</evidence>
<evidence type="ECO:0000256" key="2">
    <source>
        <dbReference type="ARBA" id="ARBA00022723"/>
    </source>
</evidence>
<feature type="compositionally biased region" description="Basic and acidic residues" evidence="4">
    <location>
        <begin position="2117"/>
        <end position="2126"/>
    </location>
</feature>
<comment type="subcellular location">
    <subcellularLocation>
        <location evidence="1">Nucleus</location>
    </subcellularLocation>
</comment>
<evidence type="ECO:0000256" key="4">
    <source>
        <dbReference type="SAM" id="MobiDB-lite"/>
    </source>
</evidence>
<dbReference type="InterPro" id="IPR036047">
    <property type="entry name" value="F-box-like_dom_sf"/>
</dbReference>
<dbReference type="Proteomes" id="UP000036947">
    <property type="component" value="Unassembled WGS sequence"/>
</dbReference>
<dbReference type="GO" id="GO:0000981">
    <property type="term" value="F:DNA-binding transcription factor activity, RNA polymerase II-specific"/>
    <property type="evidence" value="ECO:0007669"/>
    <property type="project" value="InterPro"/>
</dbReference>
<feature type="region of interest" description="Disordered" evidence="4">
    <location>
        <begin position="1861"/>
        <end position="1885"/>
    </location>
</feature>
<organism evidence="7 8">
    <name type="scientific">Tolypocladium ophioglossoides (strain CBS 100239)</name>
    <name type="common">Snaketongue truffleclub</name>
    <name type="synonym">Elaphocordyceps ophioglossoides</name>
    <dbReference type="NCBI Taxonomy" id="1163406"/>
    <lineage>
        <taxon>Eukaryota</taxon>
        <taxon>Fungi</taxon>
        <taxon>Dikarya</taxon>
        <taxon>Ascomycota</taxon>
        <taxon>Pezizomycotina</taxon>
        <taxon>Sordariomycetes</taxon>
        <taxon>Hypocreomycetidae</taxon>
        <taxon>Hypocreales</taxon>
        <taxon>Ophiocordycipitaceae</taxon>
        <taxon>Tolypocladium</taxon>
    </lineage>
</organism>
<dbReference type="OrthoDB" id="762982at2759"/>
<dbReference type="GO" id="GO:0003677">
    <property type="term" value="F:DNA binding"/>
    <property type="evidence" value="ECO:0007669"/>
    <property type="project" value="InterPro"/>
</dbReference>
<dbReference type="GO" id="GO:0005634">
    <property type="term" value="C:nucleus"/>
    <property type="evidence" value="ECO:0007669"/>
    <property type="project" value="UniProtKB-SubCell"/>
</dbReference>
<dbReference type="Pfam" id="PF04082">
    <property type="entry name" value="Fungal_trans"/>
    <property type="match status" value="1"/>
</dbReference>
<sequence>MSPTPPSTNSSSGGRSPEEQFRVVRKRNRVPLSCYPCRTRKKCDRSHPCSNCTKREGMDTTSCSYAAPVSRKKNQNQGDSSPDDMQNRIDRLEGLVLSLMHNGANVESTTARASASVSRSVTDSGSSAKIDQEEAVMADDDSDVDDSLATTLGVLKVDADKGKSMYVGQEHWHLILADITEVKNYFTSHKKELETSYERVKLSKSVAAREGPTLLLGAVPASELELRAELPPKSSVLALCSRYFNSMDNAVSIIHGPTFLQQLRTHWQDPSKTPVMWLGLLYSILCLAMLSYHKVGDEPPEWKGRTLDLASDFRLRTVQCLIKADYTKPVEYTVETMILYVFGEYSSRWDADLGLWLIVSLITRIAFRMGYHRDAKWFPSLTPFQAEMRRRTWALVRMSDVIFSHQVSLPSMIYEHDCDTKLPNNIFDDEFHPGMKELPSSRPNTEATPISYMIAKARLCNELGNILQVTNRVGRHVPYDEIIRFDAKLRQVMQELPPHLKLGPLAGSHEPVTLIIARFNVDILYQKILCLLHRKYISRARQNPRYAHSRRSAIEASLQAMAHLQTLHRESQGNGRLRAVSWYVKSIATKEFILPAMLIVLDLHYDNMAAKSAAHQDHDGAFLWTPEQRSRMIGTLEDIASIWKSIADSSMEAFKASKIVEIMLQKIKDPAQSASGSISPRTDSISTLGTNLGLDQTPGMGQGIISPEGFGDFNPGLSPFSNTNSSAFMGMEFSLPPPNMGDMQTDGYNAAGAASPLSMFTNLGGSSGAAADLTAANFDWGAFENYTQMANWGADQSFQIYGTGDQSSEHGSGMMNVHPTPAQATEMAGDIKGGSSMKRKPSGSAGSSSWAAPKRTKLGKTKTGGFDSEAPKDLAYHLPAEIWHRVFTLLPPKTLGRLLTVNKLFRAYLDPSSPAEVKASSTPSPILSPMKPDAIWQASRRAFWPHMPGPLKDKSEVDMWRLCCTRACQFCKSPDRSDAGKTQHLWNRGPGAKGVSPVFPFFIVSCGKCLSDNIVKEVDVLLSPSTPSFLLAGLPMVFVTPELHVISPHVLSSGAGSLQTHVAKGYFSTQIKGINAEFEAVKALGYAAAGEWTKGLEARGKRSLADASRWERWYLTGGVHDMRTSRESLQAPPVKGGAASSDLFRDMTGSLHIAEKFGENHSLAGRPTGGNKDLAKMRVEATDIRPGSRSRPLGQQRLTEGEARELKAKRKAEIERRALLLEPPMTPSVLVHAPSFQAAVQITTPLDDKAWEILKPRLLDHREAAEQRERDSVANTGARQRNANAAQPNNSVAQPLKQVADKDWDEAQGPLRAKISEFADEIIRDAWNDGKKVSKKEASQFAVDVLLFVRARFYADVAEEVAAARAAGRKPIPDPPEGPWTQRLTLENMKWVFDMKVKQYTDRHRKELFFCNGCQGNRKPFGLESAIQHYAAKHTTALSLGNVVVHWRAEWPETSIFLPDPKQKRLQQPDGNANGPSVGSQPSYGYNAPQPANYPPYGTPHQPYNYVTQAPSALPTPYPAGVAPPTGHEGPYPPPQYPPHAPAHPLHPQWPQYAASCQTGQPNTGHAEGPGVPSNESATAPRQAEPAAPAASVTIGQYTDRLNFMAEIAKEIWTKITHVKDLPDAAKACVFVHHITTRFEQWFHEATPLDMFVDGLSDHKDMASARSLKGLHCKTCMLGAENPSKPRTFSALVQHFVAKHTQRSGRGHFKDWRVNMICPPDMETVPTLRKGFGNHKESLALVADALPRAFAVEPSDGPIANNQQQRSRGKESPQEKSKVSDGDNRRDSSSSGSYEPEYNLEDITVKFENPELGDGPTATPATNGNAGPHNPAALDIVDRPVLQPASVVYGRADNFRQSLREQDSSLRDGRRTRRTTQPELRPEGVELRRAAAPVDPARQENSGFESLDRLGFHLDSQRGVPARSEPARREIHQNLGLWEYPLRDYSPGNGYAGAHEYPADRHHEPASHTLARPESYPHGWYDGRGPRMAYPPPAYPQGGGYIAYRSYPDELPARPVQLADAYEFVEVRDPRGDYFIKRPIRRDPVAFYTHEVRGMEPYPRHAPVYAHEREVRQPTVYEDYRQPPAPAPQRPPSAMDYEEYDPRYPASGGGSASAAPRDSRFQECRQ</sequence>
<feature type="compositionally biased region" description="Pro residues" evidence="4">
    <location>
        <begin position="1531"/>
        <end position="1542"/>
    </location>
</feature>
<feature type="region of interest" description="Disordered" evidence="4">
    <location>
        <begin position="1265"/>
        <end position="1291"/>
    </location>
</feature>
<keyword evidence="3" id="KW-0539">Nucleus</keyword>
<dbReference type="EMBL" id="LFRF01000013">
    <property type="protein sequence ID" value="KND90328.1"/>
    <property type="molecule type" value="Genomic_DNA"/>
</dbReference>
<evidence type="ECO:0000256" key="3">
    <source>
        <dbReference type="ARBA" id="ARBA00023242"/>
    </source>
</evidence>
<evidence type="ECO:0000313" key="7">
    <source>
        <dbReference type="EMBL" id="KND90328.1"/>
    </source>
</evidence>
<gene>
    <name evidence="7" type="ORF">TOPH_04905</name>
</gene>
<proteinExistence type="predicted"/>
<dbReference type="CDD" id="cd00067">
    <property type="entry name" value="GAL4"/>
    <property type="match status" value="1"/>
</dbReference>